<evidence type="ECO:0000259" key="2">
    <source>
        <dbReference type="SMART" id="SM00899"/>
    </source>
</evidence>
<dbReference type="Gene3D" id="2.30.30.90">
    <property type="match status" value="1"/>
</dbReference>
<proteinExistence type="predicted"/>
<reference evidence="3 4" key="1">
    <citation type="submission" date="2023-01" db="EMBL/GenBank/DDBJ databases">
        <authorList>
            <person name="Lee S.H."/>
            <person name="Jung H.S."/>
            <person name="Yun J.U."/>
        </authorList>
    </citation>
    <scope>NUCLEOTIDE SEQUENCE [LARGE SCALE GENOMIC DNA]</scope>
    <source>
        <strain evidence="3 4">CBA3646</strain>
    </source>
</reference>
<dbReference type="SUPFAM" id="SSF50037">
    <property type="entry name" value="C-terminal domain of transcriptional repressors"/>
    <property type="match status" value="1"/>
</dbReference>
<keyword evidence="4" id="KW-1185">Reference proteome</keyword>
<evidence type="ECO:0000313" key="4">
    <source>
        <dbReference type="Proteomes" id="UP001210339"/>
    </source>
</evidence>
<sequence>MLSLLMAPMNRELKIVKIKTKKLPGDFQTKHLNNLGFIEGSTLKVVSENAGNLIVNIKGSRVAIGKDVAAAFMVGE</sequence>
<organism evidence="3 4">
    <name type="scientific">Peptoniphilus equinus</name>
    <dbReference type="NCBI Taxonomy" id="3016343"/>
    <lineage>
        <taxon>Bacteria</taxon>
        <taxon>Bacillati</taxon>
        <taxon>Bacillota</taxon>
        <taxon>Tissierellia</taxon>
        <taxon>Tissierellales</taxon>
        <taxon>Peptoniphilaceae</taxon>
        <taxon>Peptoniphilus</taxon>
    </lineage>
</organism>
<dbReference type="InterPro" id="IPR038157">
    <property type="entry name" value="FeoA_core_dom"/>
</dbReference>
<dbReference type="RefSeq" id="WP_271191357.1">
    <property type="nucleotide sequence ID" value="NZ_CP115667.1"/>
</dbReference>
<dbReference type="InterPro" id="IPR053184">
    <property type="entry name" value="FeoA-like"/>
</dbReference>
<dbReference type="Pfam" id="PF04023">
    <property type="entry name" value="FeoA"/>
    <property type="match status" value="1"/>
</dbReference>
<dbReference type="PANTHER" id="PTHR43151:SF1">
    <property type="entry name" value="SSR2333 PROTEIN"/>
    <property type="match status" value="1"/>
</dbReference>
<keyword evidence="1" id="KW-0408">Iron</keyword>
<gene>
    <name evidence="3" type="ORF">O6R05_07430</name>
</gene>
<protein>
    <submittedName>
        <fullName evidence="3">FeoA family protein</fullName>
    </submittedName>
</protein>
<accession>A0ABY7QTP5</accession>
<dbReference type="InterPro" id="IPR007167">
    <property type="entry name" value="Fe-transptr_FeoA-like"/>
</dbReference>
<dbReference type="SMART" id="SM00899">
    <property type="entry name" value="FeoA"/>
    <property type="match status" value="1"/>
</dbReference>
<dbReference type="InterPro" id="IPR008988">
    <property type="entry name" value="Transcriptional_repressor_C"/>
</dbReference>
<dbReference type="EMBL" id="CP115667">
    <property type="protein sequence ID" value="WBW49826.1"/>
    <property type="molecule type" value="Genomic_DNA"/>
</dbReference>
<evidence type="ECO:0000313" key="3">
    <source>
        <dbReference type="EMBL" id="WBW49826.1"/>
    </source>
</evidence>
<name>A0ABY7QTP5_9FIRM</name>
<dbReference type="PANTHER" id="PTHR43151">
    <property type="entry name" value="FEOA FAMILY PROTEIN"/>
    <property type="match status" value="1"/>
</dbReference>
<dbReference type="Proteomes" id="UP001210339">
    <property type="component" value="Chromosome"/>
</dbReference>
<feature type="domain" description="Ferrous iron transporter FeoA-like" evidence="2">
    <location>
        <begin position="2"/>
        <end position="76"/>
    </location>
</feature>
<evidence type="ECO:0000256" key="1">
    <source>
        <dbReference type="ARBA" id="ARBA00023004"/>
    </source>
</evidence>